<proteinExistence type="inferred from homology"/>
<dbReference type="AlphaFoldDB" id="A0A7W9JJR4"/>
<keyword evidence="3" id="KW-0560">Oxidoreductase</keyword>
<dbReference type="RefSeq" id="WP_184172601.1">
    <property type="nucleotide sequence ID" value="NZ_BAABAG010000014.1"/>
</dbReference>
<dbReference type="InterPro" id="IPR000873">
    <property type="entry name" value="AMP-dep_synth/lig_dom"/>
</dbReference>
<accession>A0A7W9JJR4</accession>
<dbReference type="EMBL" id="JACHMW010000001">
    <property type="protein sequence ID" value="MBB5849172.1"/>
    <property type="molecule type" value="Genomic_DNA"/>
</dbReference>
<dbReference type="GO" id="GO:0031956">
    <property type="term" value="F:medium-chain fatty acid-CoA ligase activity"/>
    <property type="evidence" value="ECO:0007669"/>
    <property type="project" value="TreeGrafter"/>
</dbReference>
<dbReference type="Pfam" id="PF00171">
    <property type="entry name" value="Aldedh"/>
    <property type="match status" value="1"/>
</dbReference>
<sequence>MTLTTPPPASVAFRGRTPAPSGTPARFGTAAPTARFRLGSLAWQGTRLEGDAVETAAAHVMDDLVGRGVTPDSTVVLESDDSGRTVLALLALAGLRCSVVLVDRLDRAFDGSTARFAAASAIVLRAVDAQEAGQETGSPAPLDLRAVLTAVERGRHPQSPVAVPQWETWFRSPRALGVFSSGTTTGQPTLVWKSGADLAENALATARSLDYSGDDVLLPLLPLSGQYGSSCVLIAWVLGAGLVTSRRHRPGEALRMIQRCAVTAVDAPPLVYRAMIDELRRRPGTAEALSGVRLFGVGGEGVSELLLRDFHAETGRGLVDGYGLTQLGNVAFAEPAVPGAPTDPLPVQRVLRPVDTFQVSVVDDEGVPVLDGVPGRILVGRTDRTPVVGDDLWFDTGDVGHGDSGGLVVAGRTGMAMRNGTVIPFAWIEATLARAGIEAYAVAAAGATSTRIWLMVHDPLHRSRDHWQARILPLIDPELQPDVVQVVGQVPVDESGKVSRRRLQALAAGLQSGRGRQRRDRMSALGRLRSTVLAHRQELMHLIQELSDLPTAQHDFRAMLNVLDMAEGELSLHTTPESIPVDVFMARNAILESFAIYCLVPSLWARRIRVRPATGTEKVVERLVELLQDGCPAPLAFHREPQQDFVRRVAAEPSVVLFTGHRSNAEDVLAQLTGRHVFLYFGRGVNPVVVFPDAGLERASKEIVYSRLYNGGQDCLAPDIVLVHEDVAEELEALLTRDAAEYVTANGGRLAPLAKDSDLLGAVAYLTAHAGGLVSGGGLRFEHRTFDPAVVRVTGQARSRPHEHFAPILSTATFADTDEVLGLLHSEHYRENGFGTAVYGGTESFARAMTDIGLVAWGQSLVAAIPPFEPFGGNGVESGFIHHRGRRTLGPINITQAAVRFGASLKAGDQA</sequence>
<reference evidence="7 8" key="1">
    <citation type="submission" date="2020-08" db="EMBL/GenBank/DDBJ databases">
        <title>Sequencing the genomes of 1000 actinobacteria strains.</title>
        <authorList>
            <person name="Klenk H.-P."/>
        </authorList>
    </citation>
    <scope>NUCLEOTIDE SEQUENCE [LARGE SCALE GENOMIC DNA]</scope>
    <source>
        <strain evidence="7 8">DSM 17945</strain>
    </source>
</reference>
<evidence type="ECO:0000256" key="2">
    <source>
        <dbReference type="ARBA" id="ARBA00022598"/>
    </source>
</evidence>
<dbReference type="InterPro" id="IPR015590">
    <property type="entry name" value="Aldehyde_DH_dom"/>
</dbReference>
<evidence type="ECO:0000313" key="8">
    <source>
        <dbReference type="Proteomes" id="UP000567246"/>
    </source>
</evidence>
<organism evidence="7 8">
    <name type="scientific">Micrococcus endophyticus</name>
    <dbReference type="NCBI Taxonomy" id="455343"/>
    <lineage>
        <taxon>Bacteria</taxon>
        <taxon>Bacillati</taxon>
        <taxon>Actinomycetota</taxon>
        <taxon>Actinomycetes</taxon>
        <taxon>Micrococcales</taxon>
        <taxon>Micrococcaceae</taxon>
        <taxon>Micrococcus</taxon>
    </lineage>
</organism>
<feature type="region of interest" description="Disordered" evidence="4">
    <location>
        <begin position="1"/>
        <end position="28"/>
    </location>
</feature>
<evidence type="ECO:0000256" key="1">
    <source>
        <dbReference type="ARBA" id="ARBA00006432"/>
    </source>
</evidence>
<dbReference type="InterPro" id="IPR016160">
    <property type="entry name" value="Ald_DH_CS_CYS"/>
</dbReference>
<evidence type="ECO:0000256" key="3">
    <source>
        <dbReference type="ARBA" id="ARBA00023002"/>
    </source>
</evidence>
<dbReference type="Gene3D" id="3.40.605.10">
    <property type="entry name" value="Aldehyde Dehydrogenase, Chain A, domain 1"/>
    <property type="match status" value="1"/>
</dbReference>
<protein>
    <submittedName>
        <fullName evidence="7">Acyl-CoA reductase-like NAD-dependent aldehyde dehydrogenase</fullName>
    </submittedName>
</protein>
<dbReference type="Proteomes" id="UP000567246">
    <property type="component" value="Unassembled WGS sequence"/>
</dbReference>
<keyword evidence="2" id="KW-0436">Ligase</keyword>
<comment type="caution">
    <text evidence="7">The sequence shown here is derived from an EMBL/GenBank/DDBJ whole genome shotgun (WGS) entry which is preliminary data.</text>
</comment>
<evidence type="ECO:0000259" key="5">
    <source>
        <dbReference type="Pfam" id="PF00171"/>
    </source>
</evidence>
<evidence type="ECO:0000259" key="6">
    <source>
        <dbReference type="Pfam" id="PF00501"/>
    </source>
</evidence>
<evidence type="ECO:0000256" key="4">
    <source>
        <dbReference type="SAM" id="MobiDB-lite"/>
    </source>
</evidence>
<feature type="domain" description="Aldehyde dehydrogenase" evidence="5">
    <location>
        <begin position="610"/>
        <end position="885"/>
    </location>
</feature>
<dbReference type="SUPFAM" id="SSF53720">
    <property type="entry name" value="ALDH-like"/>
    <property type="match status" value="1"/>
</dbReference>
<dbReference type="InterPro" id="IPR016161">
    <property type="entry name" value="Ald_DH/histidinol_DH"/>
</dbReference>
<dbReference type="PANTHER" id="PTHR43201">
    <property type="entry name" value="ACYL-COA SYNTHETASE"/>
    <property type="match status" value="1"/>
</dbReference>
<evidence type="ECO:0000313" key="7">
    <source>
        <dbReference type="EMBL" id="MBB5849172.1"/>
    </source>
</evidence>
<dbReference type="GO" id="GO:0006631">
    <property type="term" value="P:fatty acid metabolic process"/>
    <property type="evidence" value="ECO:0007669"/>
    <property type="project" value="TreeGrafter"/>
</dbReference>
<dbReference type="Gene3D" id="3.40.309.10">
    <property type="entry name" value="Aldehyde Dehydrogenase, Chain A, domain 2"/>
    <property type="match status" value="1"/>
</dbReference>
<dbReference type="InterPro" id="IPR042099">
    <property type="entry name" value="ANL_N_sf"/>
</dbReference>
<dbReference type="Pfam" id="PF00501">
    <property type="entry name" value="AMP-binding"/>
    <property type="match status" value="1"/>
</dbReference>
<keyword evidence="8" id="KW-1185">Reference proteome</keyword>
<dbReference type="InterPro" id="IPR016162">
    <property type="entry name" value="Ald_DH_N"/>
</dbReference>
<feature type="domain" description="AMP-dependent synthetase/ligase" evidence="6">
    <location>
        <begin position="62"/>
        <end position="380"/>
    </location>
</feature>
<comment type="similarity">
    <text evidence="1">Belongs to the ATP-dependent AMP-binding enzyme family.</text>
</comment>
<dbReference type="GO" id="GO:0016620">
    <property type="term" value="F:oxidoreductase activity, acting on the aldehyde or oxo group of donors, NAD or NADP as acceptor"/>
    <property type="evidence" value="ECO:0007669"/>
    <property type="project" value="InterPro"/>
</dbReference>
<dbReference type="InterPro" id="IPR016163">
    <property type="entry name" value="Ald_DH_C"/>
</dbReference>
<dbReference type="SUPFAM" id="SSF56801">
    <property type="entry name" value="Acetyl-CoA synthetase-like"/>
    <property type="match status" value="1"/>
</dbReference>
<dbReference type="PROSITE" id="PS00070">
    <property type="entry name" value="ALDEHYDE_DEHYDR_CYS"/>
    <property type="match status" value="1"/>
</dbReference>
<gene>
    <name evidence="7" type="ORF">HDA33_001736</name>
</gene>
<dbReference type="PANTHER" id="PTHR43201:SF5">
    <property type="entry name" value="MEDIUM-CHAIN ACYL-COA LIGASE ACSF2, MITOCHONDRIAL"/>
    <property type="match status" value="1"/>
</dbReference>
<name>A0A7W9JJR4_9MICC</name>
<dbReference type="Gene3D" id="3.40.50.12780">
    <property type="entry name" value="N-terminal domain of ligase-like"/>
    <property type="match status" value="1"/>
</dbReference>